<dbReference type="GeneTree" id="ENSGT00940000153832"/>
<protein>
    <recommendedName>
        <fullName evidence="4">lysozyme</fullName>
        <ecNumber evidence="4">3.2.1.17</ecNumber>
    </recommendedName>
</protein>
<dbReference type="FunFam" id="1.10.530.10:FF:000001">
    <property type="entry name" value="Lysozyme C"/>
    <property type="match status" value="1"/>
</dbReference>
<evidence type="ECO:0000256" key="10">
    <source>
        <dbReference type="ARBA" id="ARBA00023295"/>
    </source>
</evidence>
<dbReference type="GO" id="GO:0050829">
    <property type="term" value="P:defense response to Gram-negative bacterium"/>
    <property type="evidence" value="ECO:0007669"/>
    <property type="project" value="TreeGrafter"/>
</dbReference>
<dbReference type="CDD" id="cd16897">
    <property type="entry name" value="LYZ_C"/>
    <property type="match status" value="1"/>
</dbReference>
<keyword evidence="5" id="KW-0964">Secreted</keyword>
<reference evidence="13" key="2">
    <citation type="submission" date="2025-09" db="UniProtKB">
        <authorList>
            <consortium name="Ensembl"/>
        </authorList>
    </citation>
    <scope>IDENTIFICATION</scope>
</reference>
<evidence type="ECO:0000256" key="9">
    <source>
        <dbReference type="ARBA" id="ARBA00023157"/>
    </source>
</evidence>
<comment type="catalytic activity">
    <reaction evidence="1">
        <text>Hydrolysis of (1-&gt;4)-beta-linkages between N-acetylmuramic acid and N-acetyl-D-glucosamine residues in a peptidoglycan and between N-acetyl-D-glucosamine residues in chitodextrins.</text>
        <dbReference type="EC" id="3.2.1.17"/>
    </reaction>
</comment>
<dbReference type="InterPro" id="IPR023346">
    <property type="entry name" value="Lysozyme-like_dom_sf"/>
</dbReference>
<comment type="subcellular location">
    <subcellularLocation>
        <location evidence="2">Secreted</location>
    </subcellularLocation>
</comment>
<keyword evidence="14" id="KW-1185">Reference proteome</keyword>
<dbReference type="InterPro" id="IPR001916">
    <property type="entry name" value="Glyco_hydro_22"/>
</dbReference>
<keyword evidence="6" id="KW-0929">Antimicrobial</keyword>
<sequence>MKALLTLVFCLLPLAAQGKVYGRCELAAAMKRLGLDKYRGYSLGNWVCAAKYESNFNTQATNRNTDGSTDYGVLQINSRWWCNDGKTPRAKNLCGIPCSGELSFHRQYRDGLPFHIPVANAQRLVAALASETLPYRVQTHPAPFQKGDLHHGHAHVRGKHFFTAGTVFPVTHLTVSRVKRFLQNTFINQ</sequence>
<keyword evidence="10" id="KW-0326">Glycosidase</keyword>
<reference evidence="13" key="1">
    <citation type="submission" date="2025-08" db="UniProtKB">
        <authorList>
            <consortium name="Ensembl"/>
        </authorList>
    </citation>
    <scope>IDENTIFICATION</scope>
</reference>
<dbReference type="GO" id="GO:0003796">
    <property type="term" value="F:lysozyme activity"/>
    <property type="evidence" value="ECO:0007669"/>
    <property type="project" value="UniProtKB-EC"/>
</dbReference>
<dbReference type="SMART" id="SM00263">
    <property type="entry name" value="LYZ1"/>
    <property type="match status" value="1"/>
</dbReference>
<dbReference type="Ensembl" id="ENSABRT00000037119.1">
    <property type="protein sequence ID" value="ENSABRP00000026509.1"/>
    <property type="gene ID" value="ENSABRG00000022172.1"/>
</dbReference>
<organism evidence="13 14">
    <name type="scientific">Anser brachyrhynchus</name>
    <name type="common">Pink-footed goose</name>
    <dbReference type="NCBI Taxonomy" id="132585"/>
    <lineage>
        <taxon>Eukaryota</taxon>
        <taxon>Metazoa</taxon>
        <taxon>Chordata</taxon>
        <taxon>Craniata</taxon>
        <taxon>Vertebrata</taxon>
        <taxon>Euteleostomi</taxon>
        <taxon>Archelosauria</taxon>
        <taxon>Archosauria</taxon>
        <taxon>Dinosauria</taxon>
        <taxon>Saurischia</taxon>
        <taxon>Theropoda</taxon>
        <taxon>Coelurosauria</taxon>
        <taxon>Aves</taxon>
        <taxon>Neognathae</taxon>
        <taxon>Galloanserae</taxon>
        <taxon>Anseriformes</taxon>
        <taxon>Anatidae</taxon>
        <taxon>Anserinae</taxon>
        <taxon>Anser</taxon>
    </lineage>
</organism>
<keyword evidence="9" id="KW-1015">Disulfide bond</keyword>
<dbReference type="PANTHER" id="PTHR11407">
    <property type="entry name" value="LYSOZYME C"/>
    <property type="match status" value="1"/>
</dbReference>
<evidence type="ECO:0000256" key="4">
    <source>
        <dbReference type="ARBA" id="ARBA00012732"/>
    </source>
</evidence>
<dbReference type="Pfam" id="PF00062">
    <property type="entry name" value="Lys"/>
    <property type="match status" value="1"/>
</dbReference>
<evidence type="ECO:0000256" key="5">
    <source>
        <dbReference type="ARBA" id="ARBA00022525"/>
    </source>
</evidence>
<evidence type="ECO:0000256" key="3">
    <source>
        <dbReference type="ARBA" id="ARBA00010859"/>
    </source>
</evidence>
<evidence type="ECO:0000256" key="8">
    <source>
        <dbReference type="ARBA" id="ARBA00022801"/>
    </source>
</evidence>
<dbReference type="AlphaFoldDB" id="A0A8B9CYX7"/>
<feature type="chain" id="PRO_5034858324" description="lysozyme" evidence="12">
    <location>
        <begin position="19"/>
        <end position="189"/>
    </location>
</feature>
<keyword evidence="12" id="KW-0732">Signal</keyword>
<dbReference type="PANTHER" id="PTHR11407:SF28">
    <property type="entry name" value="LYSOZYME C"/>
    <property type="match status" value="1"/>
</dbReference>
<dbReference type="InterPro" id="IPR000974">
    <property type="entry name" value="Glyco_hydro_22_lys"/>
</dbReference>
<dbReference type="GO" id="GO:0005737">
    <property type="term" value="C:cytoplasm"/>
    <property type="evidence" value="ECO:0007669"/>
    <property type="project" value="UniProtKB-ARBA"/>
</dbReference>
<proteinExistence type="inferred from homology"/>
<keyword evidence="7" id="KW-0081">Bacteriolytic enzyme</keyword>
<evidence type="ECO:0000313" key="13">
    <source>
        <dbReference type="Ensembl" id="ENSABRP00000026509.1"/>
    </source>
</evidence>
<feature type="signal peptide" evidence="12">
    <location>
        <begin position="1"/>
        <end position="18"/>
    </location>
</feature>
<evidence type="ECO:0000256" key="7">
    <source>
        <dbReference type="ARBA" id="ARBA00022638"/>
    </source>
</evidence>
<dbReference type="GO" id="GO:0016998">
    <property type="term" value="P:cell wall macromolecule catabolic process"/>
    <property type="evidence" value="ECO:0007669"/>
    <property type="project" value="UniProtKB-ARBA"/>
</dbReference>
<dbReference type="Gene3D" id="1.10.530.10">
    <property type="match status" value="1"/>
</dbReference>
<dbReference type="GO" id="GO:0031640">
    <property type="term" value="P:killing of cells of another organism"/>
    <property type="evidence" value="ECO:0007669"/>
    <property type="project" value="UniProtKB-KW"/>
</dbReference>
<evidence type="ECO:0000313" key="14">
    <source>
        <dbReference type="Proteomes" id="UP000694426"/>
    </source>
</evidence>
<dbReference type="GO" id="GO:0050830">
    <property type="term" value="P:defense response to Gram-positive bacterium"/>
    <property type="evidence" value="ECO:0007669"/>
    <property type="project" value="TreeGrafter"/>
</dbReference>
<evidence type="ECO:0000256" key="11">
    <source>
        <dbReference type="RuleBase" id="RU004440"/>
    </source>
</evidence>
<evidence type="ECO:0000256" key="2">
    <source>
        <dbReference type="ARBA" id="ARBA00004613"/>
    </source>
</evidence>
<dbReference type="PRINTS" id="PR00137">
    <property type="entry name" value="LYSOZYME"/>
</dbReference>
<evidence type="ECO:0000256" key="6">
    <source>
        <dbReference type="ARBA" id="ARBA00022529"/>
    </source>
</evidence>
<dbReference type="PRINTS" id="PR00135">
    <property type="entry name" value="LYZLACT"/>
</dbReference>
<dbReference type="PROSITE" id="PS51348">
    <property type="entry name" value="GLYCOSYL_HYDROL_F22_2"/>
    <property type="match status" value="1"/>
</dbReference>
<accession>A0A8B9CYX7</accession>
<name>A0A8B9CYX7_9AVES</name>
<dbReference type="Proteomes" id="UP000694426">
    <property type="component" value="Unplaced"/>
</dbReference>
<evidence type="ECO:0000256" key="12">
    <source>
        <dbReference type="SAM" id="SignalP"/>
    </source>
</evidence>
<comment type="similarity">
    <text evidence="3 11">Belongs to the glycosyl hydrolase 22 family.</text>
</comment>
<dbReference type="GO" id="GO:0005576">
    <property type="term" value="C:extracellular region"/>
    <property type="evidence" value="ECO:0007669"/>
    <property type="project" value="UniProtKB-SubCell"/>
</dbReference>
<dbReference type="SUPFAM" id="SSF53955">
    <property type="entry name" value="Lysozyme-like"/>
    <property type="match status" value="1"/>
</dbReference>
<dbReference type="EC" id="3.2.1.17" evidence="4"/>
<evidence type="ECO:0000256" key="1">
    <source>
        <dbReference type="ARBA" id="ARBA00000632"/>
    </source>
</evidence>
<keyword evidence="8" id="KW-0378">Hydrolase</keyword>